<name>A0ABD3E0B0_9LAMI</name>
<keyword evidence="3" id="KW-1185">Reference proteome</keyword>
<gene>
    <name evidence="1" type="ORF">CASFOL_011658</name>
    <name evidence="2" type="ORF">CASFOL_011659</name>
</gene>
<sequence length="139" mass="15196">MKVRLVYKGLNIWGIRIYVNYHQPQFTFSSLPSPKSKLPFTAPFSQPSAASRHYHPVHKSVRLFLFFSFTERAVDWITMMAGGGDSTGAQIRRVVASSGDDVGKGPIGWWFAAATSALFGSRQIDGDSQGHGLHGLGIG</sequence>
<dbReference type="EMBL" id="JAVIJP010000013">
    <property type="protein sequence ID" value="KAL3646479.1"/>
    <property type="molecule type" value="Genomic_DNA"/>
</dbReference>
<dbReference type="Proteomes" id="UP001632038">
    <property type="component" value="Unassembled WGS sequence"/>
</dbReference>
<reference evidence="2" key="2">
    <citation type="submission" date="2024-11" db="EMBL/GenBank/DDBJ databases">
        <authorList>
            <person name="Burger M."/>
            <person name="Chory J."/>
        </authorList>
    </citation>
    <scope>NUCLEOTIDE SEQUENCE</scope>
    <source>
        <strain evidence="2">Tecolote</strain>
        <tissue evidence="2">Flower</tissue>
    </source>
</reference>
<proteinExistence type="predicted"/>
<comment type="caution">
    <text evidence="2">The sequence shown here is derived from an EMBL/GenBank/DDBJ whole genome shotgun (WGS) entry which is preliminary data.</text>
</comment>
<protein>
    <submittedName>
        <fullName evidence="2">Uncharacterized protein</fullName>
    </submittedName>
</protein>
<evidence type="ECO:0000313" key="2">
    <source>
        <dbReference type="EMBL" id="KAL3646479.1"/>
    </source>
</evidence>
<evidence type="ECO:0000313" key="1">
    <source>
        <dbReference type="EMBL" id="KAL3646478.1"/>
    </source>
</evidence>
<dbReference type="EMBL" id="JAVIJP010000013">
    <property type="protein sequence ID" value="KAL3646478.1"/>
    <property type="molecule type" value="Genomic_DNA"/>
</dbReference>
<accession>A0ABD3E0B0</accession>
<dbReference type="AlphaFoldDB" id="A0ABD3E0B0"/>
<organism evidence="2 3">
    <name type="scientific">Castilleja foliolosa</name>
    <dbReference type="NCBI Taxonomy" id="1961234"/>
    <lineage>
        <taxon>Eukaryota</taxon>
        <taxon>Viridiplantae</taxon>
        <taxon>Streptophyta</taxon>
        <taxon>Embryophyta</taxon>
        <taxon>Tracheophyta</taxon>
        <taxon>Spermatophyta</taxon>
        <taxon>Magnoliopsida</taxon>
        <taxon>eudicotyledons</taxon>
        <taxon>Gunneridae</taxon>
        <taxon>Pentapetalae</taxon>
        <taxon>asterids</taxon>
        <taxon>lamiids</taxon>
        <taxon>Lamiales</taxon>
        <taxon>Orobanchaceae</taxon>
        <taxon>Pedicularideae</taxon>
        <taxon>Castillejinae</taxon>
        <taxon>Castilleja</taxon>
    </lineage>
</organism>
<evidence type="ECO:0000313" key="3">
    <source>
        <dbReference type="Proteomes" id="UP001632038"/>
    </source>
</evidence>
<reference evidence="2" key="1">
    <citation type="journal article" date="2024" name="IScience">
        <title>Strigolactones Initiate the Formation of Haustorium-like Structures in Castilleja.</title>
        <authorList>
            <person name="Buerger M."/>
            <person name="Peterson D."/>
            <person name="Chory J."/>
        </authorList>
    </citation>
    <scope>NUCLEOTIDE SEQUENCE</scope>
    <source>
        <strain evidence="2">Tecolote</strain>
        <tissue evidence="2">Flower</tissue>
    </source>
</reference>